<evidence type="ECO:0000313" key="2">
    <source>
        <dbReference type="EMBL" id="WOL19968.1"/>
    </source>
</evidence>
<evidence type="ECO:0000256" key="1">
    <source>
        <dbReference type="SAM" id="MobiDB-lite"/>
    </source>
</evidence>
<proteinExistence type="predicted"/>
<accession>A0AAQ3L3B1</accession>
<keyword evidence="3" id="KW-1185">Reference proteome</keyword>
<sequence length="138" mass="14042">MIGGGEDCKTSDGSLVAAGCPSYLPTCCFPRSQARGKQLQGGRRAGGVESSGELTAWGRSRGLGGRSRAGGEGSREAIAGGASSRGVELSRARGREVVVARGSGSRDVNKALTCRLVSKSCRLLSLQLVLKSANAGCN</sequence>
<feature type="region of interest" description="Disordered" evidence="1">
    <location>
        <begin position="39"/>
        <end position="85"/>
    </location>
</feature>
<organism evidence="2 3">
    <name type="scientific">Canna indica</name>
    <name type="common">Indian-shot</name>
    <dbReference type="NCBI Taxonomy" id="4628"/>
    <lineage>
        <taxon>Eukaryota</taxon>
        <taxon>Viridiplantae</taxon>
        <taxon>Streptophyta</taxon>
        <taxon>Embryophyta</taxon>
        <taxon>Tracheophyta</taxon>
        <taxon>Spermatophyta</taxon>
        <taxon>Magnoliopsida</taxon>
        <taxon>Liliopsida</taxon>
        <taxon>Zingiberales</taxon>
        <taxon>Cannaceae</taxon>
        <taxon>Canna</taxon>
    </lineage>
</organism>
<feature type="compositionally biased region" description="Gly residues" evidence="1">
    <location>
        <begin position="61"/>
        <end position="72"/>
    </location>
</feature>
<dbReference type="EMBL" id="CP136898">
    <property type="protein sequence ID" value="WOL19968.1"/>
    <property type="molecule type" value="Genomic_DNA"/>
</dbReference>
<dbReference type="Proteomes" id="UP001327560">
    <property type="component" value="Chromosome 9"/>
</dbReference>
<protein>
    <submittedName>
        <fullName evidence="2">Uncharacterized protein</fullName>
    </submittedName>
</protein>
<name>A0AAQ3L3B1_9LILI</name>
<gene>
    <name evidence="2" type="ORF">Cni_G28770</name>
</gene>
<reference evidence="2 3" key="1">
    <citation type="submission" date="2023-10" db="EMBL/GenBank/DDBJ databases">
        <title>Chromosome-scale genome assembly provides insights into flower coloration mechanisms of Canna indica.</title>
        <authorList>
            <person name="Li C."/>
        </authorList>
    </citation>
    <scope>NUCLEOTIDE SEQUENCE [LARGE SCALE GENOMIC DNA]</scope>
    <source>
        <tissue evidence="2">Flower</tissue>
    </source>
</reference>
<evidence type="ECO:0000313" key="3">
    <source>
        <dbReference type="Proteomes" id="UP001327560"/>
    </source>
</evidence>
<dbReference type="AlphaFoldDB" id="A0AAQ3L3B1"/>